<evidence type="ECO:0000256" key="1">
    <source>
        <dbReference type="SAM" id="MobiDB-lite"/>
    </source>
</evidence>
<accession>A0A8S9PX74</accession>
<dbReference type="Proteomes" id="UP000712600">
    <property type="component" value="Unassembled WGS sequence"/>
</dbReference>
<reference evidence="2" key="1">
    <citation type="submission" date="2019-12" db="EMBL/GenBank/DDBJ databases">
        <title>Genome sequencing and annotation of Brassica cretica.</title>
        <authorList>
            <person name="Studholme D.J."/>
            <person name="Sarris P."/>
        </authorList>
    </citation>
    <scope>NUCLEOTIDE SEQUENCE</scope>
    <source>
        <strain evidence="2">PFS-109/04</strain>
        <tissue evidence="2">Leaf</tissue>
    </source>
</reference>
<dbReference type="Gene3D" id="2.40.50.140">
    <property type="entry name" value="Nucleic acid-binding proteins"/>
    <property type="match status" value="1"/>
</dbReference>
<sequence length="592" mass="64993">MGTLPSVQCHPHMCFMDYGVQPTIDYFNWLGSNPEIEKLVNAEEEGLSNAYPQFDVQRASDFLFPLDHKYLAKISIYDKNYQAVFVLLGNASHELTGKHSSEMTASYRTLKSWSKCQNTTSQVIKTQTITLMKIVSAVVLPPLTTPPELPLAAKSKMALPSASDVGVYIAEEGNKNFWLDERDVTLTLIYRSRETKKVISPLPATATSSPPVTATDADAVYDSSHHFKRPGDETVTLSLFDSQAVSFHKQLGELCGDPKVIVATNINPKLIGGRLFLNATSGTHVYFDKETNAGEVFFYQLVAKDTGLPSAAPLLRGYAKAEPLKITELNNFIITAPTQEIDFLCTGRVARVDADKGWCYVACSKCSRKLQRTVSAFTCDRCANPHAIEALRCPSLCCCVEMAIADDTAEGIFVWFDGVTMKLHNLRARLIRDGVMVIALNAVGNCSAVSAFTFVRCANPHAVEALRCPSLCCCVEMAIADDTAEGIFVWFDGVMTKLHNLRASEAGQMLVRVTAYNFTEHHKTFTIPHIVDEIDRVPLLDVADDWDDGDDDDDKPAAKPLPVEVQSGGVSGNAHKKTVDSTSNVFKKARVA</sequence>
<dbReference type="EMBL" id="QGKX02001347">
    <property type="protein sequence ID" value="KAF3526034.1"/>
    <property type="molecule type" value="Genomic_DNA"/>
</dbReference>
<gene>
    <name evidence="2" type="ORF">F2Q69_00047691</name>
</gene>
<evidence type="ECO:0000313" key="2">
    <source>
        <dbReference type="EMBL" id="KAF3526034.1"/>
    </source>
</evidence>
<name>A0A8S9PX74_BRACR</name>
<proteinExistence type="predicted"/>
<dbReference type="AlphaFoldDB" id="A0A8S9PX74"/>
<feature type="region of interest" description="Disordered" evidence="1">
    <location>
        <begin position="545"/>
        <end position="592"/>
    </location>
</feature>
<evidence type="ECO:0008006" key="4">
    <source>
        <dbReference type="Google" id="ProtNLM"/>
    </source>
</evidence>
<protein>
    <recommendedName>
        <fullName evidence="4">Replication factor A C-terminal domain-containing protein</fullName>
    </recommendedName>
</protein>
<dbReference type="InterPro" id="IPR012340">
    <property type="entry name" value="NA-bd_OB-fold"/>
</dbReference>
<dbReference type="PANTHER" id="PTHR47165">
    <property type="entry name" value="OS03G0429900 PROTEIN"/>
    <property type="match status" value="1"/>
</dbReference>
<comment type="caution">
    <text evidence="2">The sequence shown here is derived from an EMBL/GenBank/DDBJ whole genome shotgun (WGS) entry which is preliminary data.</text>
</comment>
<feature type="compositionally biased region" description="Acidic residues" evidence="1">
    <location>
        <begin position="545"/>
        <end position="554"/>
    </location>
</feature>
<dbReference type="SUPFAM" id="SSF50249">
    <property type="entry name" value="Nucleic acid-binding proteins"/>
    <property type="match status" value="1"/>
</dbReference>
<dbReference type="PANTHER" id="PTHR47165:SF4">
    <property type="entry name" value="OS03G0429900 PROTEIN"/>
    <property type="match status" value="1"/>
</dbReference>
<evidence type="ECO:0000313" key="3">
    <source>
        <dbReference type="Proteomes" id="UP000712600"/>
    </source>
</evidence>
<organism evidence="2 3">
    <name type="scientific">Brassica cretica</name>
    <name type="common">Mustard</name>
    <dbReference type="NCBI Taxonomy" id="69181"/>
    <lineage>
        <taxon>Eukaryota</taxon>
        <taxon>Viridiplantae</taxon>
        <taxon>Streptophyta</taxon>
        <taxon>Embryophyta</taxon>
        <taxon>Tracheophyta</taxon>
        <taxon>Spermatophyta</taxon>
        <taxon>Magnoliopsida</taxon>
        <taxon>eudicotyledons</taxon>
        <taxon>Gunneridae</taxon>
        <taxon>Pentapetalae</taxon>
        <taxon>rosids</taxon>
        <taxon>malvids</taxon>
        <taxon>Brassicales</taxon>
        <taxon>Brassicaceae</taxon>
        <taxon>Brassiceae</taxon>
        <taxon>Brassica</taxon>
    </lineage>
</organism>